<keyword evidence="3 5" id="KW-1133">Transmembrane helix</keyword>
<dbReference type="InterPro" id="IPR002523">
    <property type="entry name" value="MgTranspt_CorA/ZnTranspt_ZntB"/>
</dbReference>
<feature type="transmembrane region" description="Helical" evidence="5">
    <location>
        <begin position="370"/>
        <end position="390"/>
    </location>
</feature>
<keyword evidence="7" id="KW-1185">Reference proteome</keyword>
<dbReference type="SUPFAM" id="SSF144083">
    <property type="entry name" value="Magnesium transport protein CorA, transmembrane region"/>
    <property type="match status" value="1"/>
</dbReference>
<dbReference type="OrthoDB" id="5207033at2759"/>
<evidence type="ECO:0000256" key="3">
    <source>
        <dbReference type="ARBA" id="ARBA00022989"/>
    </source>
</evidence>
<protein>
    <submittedName>
        <fullName evidence="6">Uncharacterized protein</fullName>
    </submittedName>
</protein>
<evidence type="ECO:0000313" key="7">
    <source>
        <dbReference type="Proteomes" id="UP000813444"/>
    </source>
</evidence>
<name>A0A8K0SXU3_9HYPO</name>
<comment type="caution">
    <text evidence="6">The sequence shown here is derived from an EMBL/GenBank/DDBJ whole genome shotgun (WGS) entry which is preliminary data.</text>
</comment>
<sequence length="401" mass="45628">MRKDVSTFYLVAGNWQACNLTWAEILEGSHCLQSQIIFTSLRDISSAPELLKSQILSKFGIPRVLLSRVCLESNGFAGCEAVLNEDGSLEFYNHWSRFLVKQVYRNLRPKPSFTWHSSADPNTPGGSSPIHGSTSLPNGWEWYEMGFLVHWVPPSSSTILCFDLPQPLQQSILKGLTSSKTSFYDPYTVFSNIPFEVISLLDASVWSIRDHICNWEAARYDVPDYSLLHELARHAIHVSETLSVALRSLQDIQQQRRDFMATYAQTSSDWHSVHDPFQFQLRLVESILSRSSSNKERLQNEIQLAFHSAAQRDSKIQVRIGERAKAETAAMKTIAIITMVFLPGTFLATIFSMPFFQLESAGLQISSQFWIYWVLTTPLTLLTLSLWVFWDMLPFGKQADN</sequence>
<keyword evidence="4 5" id="KW-0472">Membrane</keyword>
<evidence type="ECO:0000256" key="5">
    <source>
        <dbReference type="SAM" id="Phobius"/>
    </source>
</evidence>
<organism evidence="6 7">
    <name type="scientific">Stachybotrys elegans</name>
    <dbReference type="NCBI Taxonomy" id="80388"/>
    <lineage>
        <taxon>Eukaryota</taxon>
        <taxon>Fungi</taxon>
        <taxon>Dikarya</taxon>
        <taxon>Ascomycota</taxon>
        <taxon>Pezizomycotina</taxon>
        <taxon>Sordariomycetes</taxon>
        <taxon>Hypocreomycetidae</taxon>
        <taxon>Hypocreales</taxon>
        <taxon>Stachybotryaceae</taxon>
        <taxon>Stachybotrys</taxon>
    </lineage>
</organism>
<dbReference type="Pfam" id="PF01544">
    <property type="entry name" value="CorA"/>
    <property type="match status" value="1"/>
</dbReference>
<accession>A0A8K0SXU3</accession>
<evidence type="ECO:0000256" key="1">
    <source>
        <dbReference type="ARBA" id="ARBA00004141"/>
    </source>
</evidence>
<dbReference type="AlphaFoldDB" id="A0A8K0SXU3"/>
<dbReference type="Proteomes" id="UP000813444">
    <property type="component" value="Unassembled WGS sequence"/>
</dbReference>
<dbReference type="InterPro" id="IPR045863">
    <property type="entry name" value="CorA_TM1_TM2"/>
</dbReference>
<dbReference type="GO" id="GO:0016020">
    <property type="term" value="C:membrane"/>
    <property type="evidence" value="ECO:0007669"/>
    <property type="project" value="UniProtKB-SubCell"/>
</dbReference>
<reference evidence="6" key="1">
    <citation type="journal article" date="2021" name="Nat. Commun.">
        <title>Genetic determinants of endophytism in the Arabidopsis root mycobiome.</title>
        <authorList>
            <person name="Mesny F."/>
            <person name="Miyauchi S."/>
            <person name="Thiergart T."/>
            <person name="Pickel B."/>
            <person name="Atanasova L."/>
            <person name="Karlsson M."/>
            <person name="Huettel B."/>
            <person name="Barry K.W."/>
            <person name="Haridas S."/>
            <person name="Chen C."/>
            <person name="Bauer D."/>
            <person name="Andreopoulos W."/>
            <person name="Pangilinan J."/>
            <person name="LaButti K."/>
            <person name="Riley R."/>
            <person name="Lipzen A."/>
            <person name="Clum A."/>
            <person name="Drula E."/>
            <person name="Henrissat B."/>
            <person name="Kohler A."/>
            <person name="Grigoriev I.V."/>
            <person name="Martin F.M."/>
            <person name="Hacquard S."/>
        </authorList>
    </citation>
    <scope>NUCLEOTIDE SEQUENCE</scope>
    <source>
        <strain evidence="6">MPI-CAGE-CH-0235</strain>
    </source>
</reference>
<dbReference type="Gene3D" id="1.20.58.340">
    <property type="entry name" value="Magnesium transport protein CorA, transmembrane region"/>
    <property type="match status" value="1"/>
</dbReference>
<keyword evidence="2 5" id="KW-0812">Transmembrane</keyword>
<gene>
    <name evidence="6" type="ORF">B0I35DRAFT_509206</name>
</gene>
<dbReference type="EMBL" id="JAGPNK010000003">
    <property type="protein sequence ID" value="KAH7324465.1"/>
    <property type="molecule type" value="Genomic_DNA"/>
</dbReference>
<evidence type="ECO:0000256" key="2">
    <source>
        <dbReference type="ARBA" id="ARBA00022692"/>
    </source>
</evidence>
<proteinExistence type="predicted"/>
<comment type="subcellular location">
    <subcellularLocation>
        <location evidence="1">Membrane</location>
        <topology evidence="1">Multi-pass membrane protein</topology>
    </subcellularLocation>
</comment>
<feature type="transmembrane region" description="Helical" evidence="5">
    <location>
        <begin position="333"/>
        <end position="358"/>
    </location>
</feature>
<evidence type="ECO:0000313" key="6">
    <source>
        <dbReference type="EMBL" id="KAH7324465.1"/>
    </source>
</evidence>
<evidence type="ECO:0000256" key="4">
    <source>
        <dbReference type="ARBA" id="ARBA00023136"/>
    </source>
</evidence>